<evidence type="ECO:0000256" key="10">
    <source>
        <dbReference type="ARBA" id="ARBA00023201"/>
    </source>
</evidence>
<keyword evidence="3 12" id="KW-0813">Transport</keyword>
<name>A0A9Q0S3E1_9DIPT</name>
<evidence type="ECO:0000256" key="9">
    <source>
        <dbReference type="ARBA" id="ARBA00023136"/>
    </source>
</evidence>
<keyword evidence="8 12" id="KW-0406">Ion transport</keyword>
<dbReference type="EMBL" id="WJQU01000002">
    <property type="protein sequence ID" value="KAJ6643932.1"/>
    <property type="molecule type" value="Genomic_DNA"/>
</dbReference>
<gene>
    <name evidence="14" type="primary">Nach_3</name>
    <name evidence="14" type="ORF">Bhyg_08897</name>
</gene>
<feature type="non-terminal residue" evidence="14">
    <location>
        <position position="1"/>
    </location>
</feature>
<protein>
    <submittedName>
        <fullName evidence="14">Sodium channel protein Nach</fullName>
    </submittedName>
</protein>
<keyword evidence="15" id="KW-1185">Reference proteome</keyword>
<evidence type="ECO:0000313" key="15">
    <source>
        <dbReference type="Proteomes" id="UP001151699"/>
    </source>
</evidence>
<evidence type="ECO:0000256" key="11">
    <source>
        <dbReference type="ARBA" id="ARBA00023303"/>
    </source>
</evidence>
<evidence type="ECO:0000256" key="8">
    <source>
        <dbReference type="ARBA" id="ARBA00023065"/>
    </source>
</evidence>
<reference evidence="14" key="1">
    <citation type="submission" date="2022-07" db="EMBL/GenBank/DDBJ databases">
        <authorList>
            <person name="Trinca V."/>
            <person name="Uliana J.V.C."/>
            <person name="Torres T.T."/>
            <person name="Ward R.J."/>
            <person name="Monesi N."/>
        </authorList>
    </citation>
    <scope>NUCLEOTIDE SEQUENCE</scope>
    <source>
        <strain evidence="14">HSMRA1968</strain>
        <tissue evidence="14">Whole embryos</tissue>
    </source>
</reference>
<evidence type="ECO:0000256" key="2">
    <source>
        <dbReference type="ARBA" id="ARBA00007193"/>
    </source>
</evidence>
<dbReference type="GO" id="GO:0005886">
    <property type="term" value="C:plasma membrane"/>
    <property type="evidence" value="ECO:0007669"/>
    <property type="project" value="TreeGrafter"/>
</dbReference>
<accession>A0A9Q0S3E1</accession>
<evidence type="ECO:0000256" key="1">
    <source>
        <dbReference type="ARBA" id="ARBA00004141"/>
    </source>
</evidence>
<dbReference type="GO" id="GO:0015280">
    <property type="term" value="F:ligand-gated sodium channel activity"/>
    <property type="evidence" value="ECO:0007669"/>
    <property type="project" value="TreeGrafter"/>
</dbReference>
<keyword evidence="7" id="KW-0915">Sodium</keyword>
<comment type="similarity">
    <text evidence="2 12">Belongs to the amiloride-sensitive sodium channel (TC 1.A.6) family.</text>
</comment>
<feature type="transmembrane region" description="Helical" evidence="13">
    <location>
        <begin position="304"/>
        <end position="337"/>
    </location>
</feature>
<dbReference type="Proteomes" id="UP001151699">
    <property type="component" value="Chromosome B"/>
</dbReference>
<dbReference type="InterPro" id="IPR001873">
    <property type="entry name" value="ENaC"/>
</dbReference>
<comment type="subcellular location">
    <subcellularLocation>
        <location evidence="1">Membrane</location>
        <topology evidence="1">Multi-pass membrane protein</topology>
    </subcellularLocation>
</comment>
<sequence>MRYLSQGSAFTSNIAYNVYELSVLQTILNENRVSTVKAMEAINLPCSDLLVRCRFEYQIQPCMELFEQSISYLGICCTFNGQNNFKFEWSSFTVHTGGLSLIVKPTHNFEYSTTYSRDVKLLIHKSVSYPSDLNVMKILSQQSESTIRIYSDVTRCSNEVKSLTFAERDCILPSEKTLRYFPRYAENNCNVECRIIQTIELCGCLPYNYFVTSSAPHPICNFTKIDCLVSNYLEIHESQMQQNGMCKCPPDCNAVSFDASMTKIPFTLSNFSVDNLYEGLDESQYVIAHISFGKQVYKELRRDLLINVIILASGLGGIYSLFIGMGVLTFFEIFYFLTFRLRAHYVRIRREHQVLCLKSRKIIVKEYKPKKLA</sequence>
<evidence type="ECO:0000256" key="7">
    <source>
        <dbReference type="ARBA" id="ARBA00023053"/>
    </source>
</evidence>
<keyword evidence="11 12" id="KW-0407">Ion channel</keyword>
<keyword evidence="9 13" id="KW-0472">Membrane</keyword>
<evidence type="ECO:0000256" key="12">
    <source>
        <dbReference type="RuleBase" id="RU000679"/>
    </source>
</evidence>
<evidence type="ECO:0000256" key="3">
    <source>
        <dbReference type="ARBA" id="ARBA00022448"/>
    </source>
</evidence>
<dbReference type="AlphaFoldDB" id="A0A9Q0S3E1"/>
<evidence type="ECO:0000256" key="5">
    <source>
        <dbReference type="ARBA" id="ARBA00022692"/>
    </source>
</evidence>
<organism evidence="14 15">
    <name type="scientific">Pseudolycoriella hygida</name>
    <dbReference type="NCBI Taxonomy" id="35572"/>
    <lineage>
        <taxon>Eukaryota</taxon>
        <taxon>Metazoa</taxon>
        <taxon>Ecdysozoa</taxon>
        <taxon>Arthropoda</taxon>
        <taxon>Hexapoda</taxon>
        <taxon>Insecta</taxon>
        <taxon>Pterygota</taxon>
        <taxon>Neoptera</taxon>
        <taxon>Endopterygota</taxon>
        <taxon>Diptera</taxon>
        <taxon>Nematocera</taxon>
        <taxon>Sciaroidea</taxon>
        <taxon>Sciaridae</taxon>
        <taxon>Pseudolycoriella</taxon>
    </lineage>
</organism>
<dbReference type="Gene3D" id="2.60.470.10">
    <property type="entry name" value="Acid-sensing ion channels like domains"/>
    <property type="match status" value="1"/>
</dbReference>
<keyword evidence="6 13" id="KW-1133">Transmembrane helix</keyword>
<dbReference type="PANTHER" id="PTHR11690:SF237">
    <property type="entry name" value="PICKPOCKET 16-RELATED"/>
    <property type="match status" value="1"/>
</dbReference>
<evidence type="ECO:0000256" key="6">
    <source>
        <dbReference type="ARBA" id="ARBA00022989"/>
    </source>
</evidence>
<dbReference type="OrthoDB" id="6502088at2759"/>
<evidence type="ECO:0000313" key="14">
    <source>
        <dbReference type="EMBL" id="KAJ6643932.1"/>
    </source>
</evidence>
<comment type="caution">
    <text evidence="14">The sequence shown here is derived from an EMBL/GenBank/DDBJ whole genome shotgun (WGS) entry which is preliminary data.</text>
</comment>
<keyword evidence="4 12" id="KW-0894">Sodium channel</keyword>
<keyword evidence="5 12" id="KW-0812">Transmembrane</keyword>
<proteinExistence type="inferred from homology"/>
<dbReference type="PANTHER" id="PTHR11690">
    <property type="entry name" value="AMILORIDE-SENSITIVE SODIUM CHANNEL-RELATED"/>
    <property type="match status" value="1"/>
</dbReference>
<dbReference type="Pfam" id="PF00858">
    <property type="entry name" value="ASC"/>
    <property type="match status" value="1"/>
</dbReference>
<keyword evidence="10 12" id="KW-0739">Sodium transport</keyword>
<evidence type="ECO:0000256" key="13">
    <source>
        <dbReference type="SAM" id="Phobius"/>
    </source>
</evidence>
<evidence type="ECO:0000256" key="4">
    <source>
        <dbReference type="ARBA" id="ARBA00022461"/>
    </source>
</evidence>